<gene>
    <name evidence="1" type="ORF">MYF79_10285</name>
</gene>
<protein>
    <submittedName>
        <fullName evidence="1">Uncharacterized protein</fullName>
    </submittedName>
</protein>
<organism evidence="1 2">
    <name type="scientific">Chitinophaga filiformis</name>
    <name type="common">Myxococcus filiformis</name>
    <name type="synonym">Flexibacter filiformis</name>
    <dbReference type="NCBI Taxonomy" id="104663"/>
    <lineage>
        <taxon>Bacteria</taxon>
        <taxon>Pseudomonadati</taxon>
        <taxon>Bacteroidota</taxon>
        <taxon>Chitinophagia</taxon>
        <taxon>Chitinophagales</taxon>
        <taxon>Chitinophagaceae</taxon>
        <taxon>Chitinophaga</taxon>
    </lineage>
</organism>
<accession>A0ABY4I7N7</accession>
<keyword evidence="2" id="KW-1185">Reference proteome</keyword>
<proteinExistence type="predicted"/>
<evidence type="ECO:0000313" key="2">
    <source>
        <dbReference type="Proteomes" id="UP000830198"/>
    </source>
</evidence>
<dbReference type="Proteomes" id="UP000830198">
    <property type="component" value="Chromosome"/>
</dbReference>
<sequence length="550" mass="62489">MAGIILYNNLYNLISKGDIHQEYILHFYHSLFVMDQIGYTDIAIIDDSGVPYDELWQQDGSFYQHHAHAKIVRSENIYSEPSQVVICHRHCSYEVGAHVINNGGKMLFFDEVFKDVSRLTQLLPAAGTDKGPATLQHSTSSFAKSFTGFKGFSKTAQEDFFLSEIAQIRLNNLKAGNRPIHNILILDNQTRPFFIGDSYLWLVFLKKLILSFAGYRRVTINSTANEHFAKLQTLFSDSLPEGVHFSTTSYADIPFDDYQLILCEADSQVKFFGAYAQAPYRFLNNAVFTFDAMNPIVQLDQYRLDYSKICSRNLSPVHLNQYRNDAHREIIIRPDEVQASEDWLTTAGLLPDEAFIIFVIESSNHQKVLPVGVCAAVIHEFLNNTPYKVLLFQSSEDSIIYELLQHLSPSQQARILISSKRGLRKDMGLMSSKRLKAVIGPCTGMLHLASGIIHYFDNVGHYEEDRPGILVYTGKLSDSYNPIPWWKYAAVECVVIARKEGRKLLLSLKDCPRDNGLYNNLSLPVSEINSTLLLDYIRAWNPCLLENISI</sequence>
<name>A0ABY4I7N7_CHIFI</name>
<evidence type="ECO:0000313" key="1">
    <source>
        <dbReference type="EMBL" id="UPK71668.1"/>
    </source>
</evidence>
<dbReference type="RefSeq" id="WP_247813785.1">
    <property type="nucleotide sequence ID" value="NZ_CP095855.1"/>
</dbReference>
<dbReference type="Gene3D" id="3.40.50.2000">
    <property type="entry name" value="Glycogen Phosphorylase B"/>
    <property type="match status" value="1"/>
</dbReference>
<dbReference type="EMBL" id="CP095855">
    <property type="protein sequence ID" value="UPK71668.1"/>
    <property type="molecule type" value="Genomic_DNA"/>
</dbReference>
<dbReference type="SUPFAM" id="SSF53756">
    <property type="entry name" value="UDP-Glycosyltransferase/glycogen phosphorylase"/>
    <property type="match status" value="1"/>
</dbReference>
<reference evidence="1 2" key="1">
    <citation type="submission" date="2022-04" db="EMBL/GenBank/DDBJ databases">
        <title>The arsenic-methylating capacity of Chitinophaga filiformis YT5 during chitin decomposition.</title>
        <authorList>
            <person name="Chen G."/>
            <person name="Liang Y."/>
        </authorList>
    </citation>
    <scope>NUCLEOTIDE SEQUENCE [LARGE SCALE GENOMIC DNA]</scope>
    <source>
        <strain evidence="1 2">YT5</strain>
    </source>
</reference>